<comment type="subcellular location">
    <subcellularLocation>
        <location evidence="1">Cell membrane</location>
        <topology evidence="1">Multi-pass membrane protein</topology>
    </subcellularLocation>
</comment>
<dbReference type="InterPro" id="IPR039421">
    <property type="entry name" value="Type_1_exporter"/>
</dbReference>
<keyword evidence="4 10" id="KW-0067">ATP-binding</keyword>
<feature type="domain" description="ABC transmembrane type-1" evidence="9">
    <location>
        <begin position="16"/>
        <end position="258"/>
    </location>
</feature>
<dbReference type="RefSeq" id="WP_130342016.1">
    <property type="nucleotide sequence ID" value="NZ_SGWQ01000001.1"/>
</dbReference>
<dbReference type="PROSITE" id="PS50929">
    <property type="entry name" value="ABC_TM1F"/>
    <property type="match status" value="1"/>
</dbReference>
<dbReference type="SUPFAM" id="SSF52540">
    <property type="entry name" value="P-loop containing nucleoside triphosphate hydrolases"/>
    <property type="match status" value="1"/>
</dbReference>
<dbReference type="Pfam" id="PF00005">
    <property type="entry name" value="ABC_tran"/>
    <property type="match status" value="1"/>
</dbReference>
<accession>A0A4Q7L523</accession>
<keyword evidence="2 7" id="KW-0812">Transmembrane</keyword>
<dbReference type="GO" id="GO:0034040">
    <property type="term" value="F:ATPase-coupled lipid transmembrane transporter activity"/>
    <property type="evidence" value="ECO:0007669"/>
    <property type="project" value="TreeGrafter"/>
</dbReference>
<dbReference type="GO" id="GO:0005886">
    <property type="term" value="C:plasma membrane"/>
    <property type="evidence" value="ECO:0007669"/>
    <property type="project" value="UniProtKB-SubCell"/>
</dbReference>
<feature type="transmembrane region" description="Helical" evidence="7">
    <location>
        <begin position="127"/>
        <end position="147"/>
    </location>
</feature>
<keyword evidence="11" id="KW-1185">Reference proteome</keyword>
<dbReference type="GO" id="GO:0005524">
    <property type="term" value="F:ATP binding"/>
    <property type="evidence" value="ECO:0007669"/>
    <property type="project" value="UniProtKB-KW"/>
</dbReference>
<dbReference type="SMART" id="SM00382">
    <property type="entry name" value="AAA"/>
    <property type="match status" value="1"/>
</dbReference>
<dbReference type="GO" id="GO:0016887">
    <property type="term" value="F:ATP hydrolysis activity"/>
    <property type="evidence" value="ECO:0007669"/>
    <property type="project" value="InterPro"/>
</dbReference>
<dbReference type="Proteomes" id="UP000294257">
    <property type="component" value="Unassembled WGS sequence"/>
</dbReference>
<organism evidence="10 11">
    <name type="scientific">Herbihabitans rhizosphaerae</name>
    <dbReference type="NCBI Taxonomy" id="1872711"/>
    <lineage>
        <taxon>Bacteria</taxon>
        <taxon>Bacillati</taxon>
        <taxon>Actinomycetota</taxon>
        <taxon>Actinomycetes</taxon>
        <taxon>Pseudonocardiales</taxon>
        <taxon>Pseudonocardiaceae</taxon>
        <taxon>Herbihabitans</taxon>
    </lineage>
</organism>
<dbReference type="AlphaFoldDB" id="A0A4Q7L523"/>
<dbReference type="InterPro" id="IPR011527">
    <property type="entry name" value="ABC1_TM_dom"/>
</dbReference>
<evidence type="ECO:0000256" key="6">
    <source>
        <dbReference type="ARBA" id="ARBA00023136"/>
    </source>
</evidence>
<dbReference type="InterPro" id="IPR017871">
    <property type="entry name" value="ABC_transporter-like_CS"/>
</dbReference>
<dbReference type="PANTHER" id="PTHR24221:SF654">
    <property type="entry name" value="ATP-BINDING CASSETTE SUB-FAMILY B MEMBER 6"/>
    <property type="match status" value="1"/>
</dbReference>
<comment type="caution">
    <text evidence="10">The sequence shown here is derived from an EMBL/GenBank/DDBJ whole genome shotgun (WGS) entry which is preliminary data.</text>
</comment>
<dbReference type="EMBL" id="SGWQ01000001">
    <property type="protein sequence ID" value="RZS44316.1"/>
    <property type="molecule type" value="Genomic_DNA"/>
</dbReference>
<dbReference type="Gene3D" id="3.40.50.300">
    <property type="entry name" value="P-loop containing nucleotide triphosphate hydrolases"/>
    <property type="match status" value="1"/>
</dbReference>
<dbReference type="InterPro" id="IPR003439">
    <property type="entry name" value="ABC_transporter-like_ATP-bd"/>
</dbReference>
<feature type="transmembrane region" description="Helical" evidence="7">
    <location>
        <begin position="263"/>
        <end position="287"/>
    </location>
</feature>
<evidence type="ECO:0000256" key="3">
    <source>
        <dbReference type="ARBA" id="ARBA00022741"/>
    </source>
</evidence>
<evidence type="ECO:0000313" key="11">
    <source>
        <dbReference type="Proteomes" id="UP000294257"/>
    </source>
</evidence>
<evidence type="ECO:0000259" key="9">
    <source>
        <dbReference type="PROSITE" id="PS50929"/>
    </source>
</evidence>
<evidence type="ECO:0000256" key="7">
    <source>
        <dbReference type="SAM" id="Phobius"/>
    </source>
</evidence>
<feature type="transmembrane region" description="Helical" evidence="7">
    <location>
        <begin position="46"/>
        <end position="65"/>
    </location>
</feature>
<dbReference type="PROSITE" id="PS00211">
    <property type="entry name" value="ABC_TRANSPORTER_1"/>
    <property type="match status" value="1"/>
</dbReference>
<sequence length="525" mass="53866">MSPLWTVFGARRAALLGAGLTSAAAELAGVTLTATAAWLIARAAEMPPIGALTVAIVAVRTLAIGRGGLRYAERLAGHSAVLRCVGELRGRVYDTLLARRTAARDADLLTRVVSDVDATQDAVLRCAIPMAVGLTVTLTAGVAAAFADPLVAAVVLAGLVLTCVVLPAGSLALARRTAAATAPGRARLAEQTADLVHGAAELTVFGAVPDRLRDADTTVRRLARSQRGTAAVTAVLGAGAVVVQAVTCLAVIMLGIARDLPGPVVAAIALGALAAIETTIPLAGAAARWAEVSTSVRRLGELLTGPSAEPSTVEGVRLEVPPGARIGVVGPTGSGKSTLLDGLARERVACGVLADAHLFHTSVRHNIAMAKPGATQQDLDRVAALVRLDEWIASLPDGWDTVLGESGATVSGGQRQRLLLARALLAAPAVLLLDEPVEGLDHAMADAVLADVLAASDTVVLVTHRLAPLAHGFDEIVVLDGGRIAQHGTHEELLARDGYYRQAWLAERMLESGCGTNDPSRTLSA</sequence>
<keyword evidence="5 7" id="KW-1133">Transmembrane helix</keyword>
<dbReference type="PANTHER" id="PTHR24221">
    <property type="entry name" value="ATP-BINDING CASSETTE SUB-FAMILY B"/>
    <property type="match status" value="1"/>
</dbReference>
<dbReference type="OrthoDB" id="9806127at2"/>
<feature type="domain" description="ABC transporter" evidence="8">
    <location>
        <begin position="297"/>
        <end position="506"/>
    </location>
</feature>
<proteinExistence type="predicted"/>
<dbReference type="InterPro" id="IPR003593">
    <property type="entry name" value="AAA+_ATPase"/>
</dbReference>
<keyword evidence="3" id="KW-0547">Nucleotide-binding</keyword>
<dbReference type="Gene3D" id="1.20.1560.10">
    <property type="entry name" value="ABC transporter type 1, transmembrane domain"/>
    <property type="match status" value="1"/>
</dbReference>
<feature type="transmembrane region" description="Helical" evidence="7">
    <location>
        <begin position="230"/>
        <end position="257"/>
    </location>
</feature>
<dbReference type="GO" id="GO:0140359">
    <property type="term" value="F:ABC-type transporter activity"/>
    <property type="evidence" value="ECO:0007669"/>
    <property type="project" value="InterPro"/>
</dbReference>
<dbReference type="InterPro" id="IPR027417">
    <property type="entry name" value="P-loop_NTPase"/>
</dbReference>
<evidence type="ECO:0000256" key="5">
    <source>
        <dbReference type="ARBA" id="ARBA00022989"/>
    </source>
</evidence>
<dbReference type="PROSITE" id="PS50893">
    <property type="entry name" value="ABC_TRANSPORTER_2"/>
    <property type="match status" value="1"/>
</dbReference>
<evidence type="ECO:0000256" key="1">
    <source>
        <dbReference type="ARBA" id="ARBA00004651"/>
    </source>
</evidence>
<dbReference type="InterPro" id="IPR036640">
    <property type="entry name" value="ABC1_TM_sf"/>
</dbReference>
<dbReference type="SUPFAM" id="SSF90123">
    <property type="entry name" value="ABC transporter transmembrane region"/>
    <property type="match status" value="1"/>
</dbReference>
<evidence type="ECO:0000256" key="4">
    <source>
        <dbReference type="ARBA" id="ARBA00022840"/>
    </source>
</evidence>
<feature type="transmembrane region" description="Helical" evidence="7">
    <location>
        <begin position="153"/>
        <end position="174"/>
    </location>
</feature>
<protein>
    <submittedName>
        <fullName evidence="10">ATP-binding cassette subfamily C protein CydC</fullName>
    </submittedName>
</protein>
<evidence type="ECO:0000313" key="10">
    <source>
        <dbReference type="EMBL" id="RZS44316.1"/>
    </source>
</evidence>
<evidence type="ECO:0000256" key="2">
    <source>
        <dbReference type="ARBA" id="ARBA00022692"/>
    </source>
</evidence>
<reference evidence="10 11" key="1">
    <citation type="submission" date="2019-02" db="EMBL/GenBank/DDBJ databases">
        <title>Genomic Encyclopedia of Type Strains, Phase IV (KMG-IV): sequencing the most valuable type-strain genomes for metagenomic binning, comparative biology and taxonomic classification.</title>
        <authorList>
            <person name="Goeker M."/>
        </authorList>
    </citation>
    <scope>NUCLEOTIDE SEQUENCE [LARGE SCALE GENOMIC DNA]</scope>
    <source>
        <strain evidence="10 11">DSM 101727</strain>
    </source>
</reference>
<keyword evidence="6 7" id="KW-0472">Membrane</keyword>
<evidence type="ECO:0000259" key="8">
    <source>
        <dbReference type="PROSITE" id="PS50893"/>
    </source>
</evidence>
<gene>
    <name evidence="10" type="ORF">EV193_101191</name>
</gene>
<name>A0A4Q7L523_9PSEU</name>